<evidence type="ECO:0000313" key="2">
    <source>
        <dbReference type="EMBL" id="CAF1976377.1"/>
    </source>
</evidence>
<sequence>MLLVGLDPFMGLRCLLPKATKKSWHSKILSLPDDYELGSLILLPSILLVYDLSSRLSLQGSPSQSRDDVLSFDPRFLQPSQVSRDLIVSALLLMSTTVKFKQMRHFFTAITYCSGITHIFLPAINFHLRQRSFGNSVRAHPPLLSDT</sequence>
<organism evidence="2">
    <name type="scientific">Brassica napus</name>
    <name type="common">Rape</name>
    <dbReference type="NCBI Taxonomy" id="3708"/>
    <lineage>
        <taxon>Eukaryota</taxon>
        <taxon>Viridiplantae</taxon>
        <taxon>Streptophyta</taxon>
        <taxon>Embryophyta</taxon>
        <taxon>Tracheophyta</taxon>
        <taxon>Spermatophyta</taxon>
        <taxon>Magnoliopsida</taxon>
        <taxon>eudicotyledons</taxon>
        <taxon>Gunneridae</taxon>
        <taxon>Pentapetalae</taxon>
        <taxon>rosids</taxon>
        <taxon>malvids</taxon>
        <taxon>Brassicales</taxon>
        <taxon>Brassicaceae</taxon>
        <taxon>Brassiceae</taxon>
        <taxon>Brassica</taxon>
    </lineage>
</organism>
<feature type="transmembrane region" description="Helical" evidence="1">
    <location>
        <begin position="106"/>
        <end position="128"/>
    </location>
</feature>
<protein>
    <submittedName>
        <fullName evidence="2">(rape) hypothetical protein</fullName>
    </submittedName>
</protein>
<proteinExistence type="predicted"/>
<keyword evidence="1" id="KW-0472">Membrane</keyword>
<dbReference type="EMBL" id="HG994371">
    <property type="protein sequence ID" value="CAF1976377.1"/>
    <property type="molecule type" value="Genomic_DNA"/>
</dbReference>
<reference evidence="2" key="1">
    <citation type="submission" date="2021-01" db="EMBL/GenBank/DDBJ databases">
        <authorList>
            <consortium name="Genoscope - CEA"/>
            <person name="William W."/>
        </authorList>
    </citation>
    <scope>NUCLEOTIDE SEQUENCE</scope>
</reference>
<gene>
    <name evidence="2" type="ORF">DARMORV10_C07P19790.1</name>
</gene>
<dbReference type="Proteomes" id="UP001295469">
    <property type="component" value="Chromosome C07"/>
</dbReference>
<keyword evidence="1" id="KW-1133">Transmembrane helix</keyword>
<dbReference type="AlphaFoldDB" id="A0A816M5I0"/>
<name>A0A816M5I0_BRANA</name>
<keyword evidence="1" id="KW-0812">Transmembrane</keyword>
<accession>A0A816M5I0</accession>
<evidence type="ECO:0000256" key="1">
    <source>
        <dbReference type="SAM" id="Phobius"/>
    </source>
</evidence>